<evidence type="ECO:0000256" key="5">
    <source>
        <dbReference type="ARBA" id="ARBA00023210"/>
    </source>
</evidence>
<sequence length="137" mass="15250">MPIIIDHNVQARLVTVPSLTRDIPVGLRYDRQDPFAVRIVFPSDVSLDGHEVVWVFSRELLEEGMRSPAGPGDVHVRPGETGRTVVELRAPEGVAVIEFATADLRRFLRGTYELVSGGDERHELDIDRVLTALLRGV</sequence>
<comment type="caution">
    <text evidence="8">The sequence shown here is derived from an EMBL/GenBank/DDBJ whole genome shotgun (WGS) entry which is preliminary data.</text>
</comment>
<evidence type="ECO:0000313" key="8">
    <source>
        <dbReference type="EMBL" id="PJE97748.1"/>
    </source>
</evidence>
<dbReference type="GO" id="GO:0030428">
    <property type="term" value="C:cell septum"/>
    <property type="evidence" value="ECO:0007669"/>
    <property type="project" value="UniProtKB-SubCell"/>
</dbReference>
<dbReference type="Gene3D" id="2.30.31.20">
    <property type="entry name" value="Sporulation-specific cell division protein SsgB"/>
    <property type="match status" value="1"/>
</dbReference>
<name>A0A2M8M0L5_9ACTN</name>
<dbReference type="Pfam" id="PF04686">
    <property type="entry name" value="SsgA"/>
    <property type="match status" value="1"/>
</dbReference>
<keyword evidence="6" id="KW-0131">Cell cycle</keyword>
<dbReference type="EMBL" id="PGGW01000039">
    <property type="protein sequence ID" value="PJE97748.1"/>
    <property type="molecule type" value="Genomic_DNA"/>
</dbReference>
<comment type="similarity">
    <text evidence="2">Belongs to the SsgA family.</text>
</comment>
<evidence type="ECO:0000256" key="2">
    <source>
        <dbReference type="ARBA" id="ARBA00009323"/>
    </source>
</evidence>
<dbReference type="GO" id="GO:0000917">
    <property type="term" value="P:division septum assembly"/>
    <property type="evidence" value="ECO:0007669"/>
    <property type="project" value="UniProtKB-KW"/>
</dbReference>
<dbReference type="AlphaFoldDB" id="A0A2M8M0L5"/>
<evidence type="ECO:0000256" key="3">
    <source>
        <dbReference type="ARBA" id="ARBA00022618"/>
    </source>
</evidence>
<keyword evidence="3 8" id="KW-0132">Cell division</keyword>
<dbReference type="GO" id="GO:0030435">
    <property type="term" value="P:sporulation resulting in formation of a cellular spore"/>
    <property type="evidence" value="ECO:0007669"/>
    <property type="project" value="UniProtKB-KW"/>
</dbReference>
<dbReference type="EMBL" id="PGGW01000050">
    <property type="protein sequence ID" value="PJE97039.1"/>
    <property type="molecule type" value="Genomic_DNA"/>
</dbReference>
<reference evidence="8 9" key="1">
    <citation type="submission" date="2017-11" db="EMBL/GenBank/DDBJ databases">
        <title>Streptomyces carmine sp. nov., a novel actinomycete isolated from Sophora alopecuroides in Xinjiang, China.</title>
        <authorList>
            <person name="Wang Y."/>
            <person name="Luo X."/>
            <person name="Wan C."/>
            <person name="Zhang L."/>
        </authorList>
    </citation>
    <scope>NUCLEOTIDE SEQUENCE [LARGE SCALE GENOMIC DNA]</scope>
    <source>
        <strain evidence="8 9">TRM SA0054</strain>
    </source>
</reference>
<dbReference type="RefSeq" id="WP_100201838.1">
    <property type="nucleotide sequence ID" value="NZ_PGGW01000039.1"/>
</dbReference>
<accession>A0A2M8M0L5</accession>
<evidence type="ECO:0000256" key="4">
    <source>
        <dbReference type="ARBA" id="ARBA00022969"/>
    </source>
</evidence>
<keyword evidence="4" id="KW-0749">Sporulation</keyword>
<gene>
    <name evidence="8" type="ORF">CUT44_11535</name>
    <name evidence="7" type="ORF">CUT44_14790</name>
</gene>
<dbReference type="InterPro" id="IPR006776">
    <property type="entry name" value="SsgB"/>
</dbReference>
<evidence type="ECO:0000256" key="6">
    <source>
        <dbReference type="ARBA" id="ARBA00023306"/>
    </source>
</evidence>
<dbReference type="Proteomes" id="UP000230407">
    <property type="component" value="Unassembled WGS sequence"/>
</dbReference>
<keyword evidence="5" id="KW-0717">Septation</keyword>
<comment type="subcellular location">
    <subcellularLocation>
        <location evidence="1">Cell septum</location>
    </subcellularLocation>
</comment>
<evidence type="ECO:0000313" key="7">
    <source>
        <dbReference type="EMBL" id="PJE97039.1"/>
    </source>
</evidence>
<evidence type="ECO:0000256" key="1">
    <source>
        <dbReference type="ARBA" id="ARBA00004431"/>
    </source>
</evidence>
<proteinExistence type="inferred from homology"/>
<keyword evidence="9" id="KW-1185">Reference proteome</keyword>
<evidence type="ECO:0000313" key="9">
    <source>
        <dbReference type="Proteomes" id="UP000230407"/>
    </source>
</evidence>
<protein>
    <submittedName>
        <fullName evidence="8">SsgA family sporulation/cell division regulator</fullName>
    </submittedName>
</protein>
<dbReference type="InterPro" id="IPR038658">
    <property type="entry name" value="SsgB_sf"/>
</dbReference>
<organism evidence="8 9">
    <name type="scientific">Streptomyces carminius</name>
    <dbReference type="NCBI Taxonomy" id="2665496"/>
    <lineage>
        <taxon>Bacteria</taxon>
        <taxon>Bacillati</taxon>
        <taxon>Actinomycetota</taxon>
        <taxon>Actinomycetes</taxon>
        <taxon>Kitasatosporales</taxon>
        <taxon>Streptomycetaceae</taxon>
        <taxon>Streptomyces</taxon>
    </lineage>
</organism>